<comment type="caution">
    <text evidence="1">The sequence shown here is derived from an EMBL/GenBank/DDBJ whole genome shotgun (WGS) entry which is preliminary data.</text>
</comment>
<dbReference type="AlphaFoldDB" id="A0A6I2L550"/>
<name>A0A6I2L550_9BURK</name>
<proteinExistence type="predicted"/>
<dbReference type="EMBL" id="WKJK01000009">
    <property type="protein sequence ID" value="MRW92014.1"/>
    <property type="molecule type" value="Genomic_DNA"/>
</dbReference>
<organism evidence="1 2">
    <name type="scientific">Duganella guangzhouensis</name>
    <dbReference type="NCBI Taxonomy" id="2666084"/>
    <lineage>
        <taxon>Bacteria</taxon>
        <taxon>Pseudomonadati</taxon>
        <taxon>Pseudomonadota</taxon>
        <taxon>Betaproteobacteria</taxon>
        <taxon>Burkholderiales</taxon>
        <taxon>Oxalobacteraceae</taxon>
        <taxon>Telluria group</taxon>
        <taxon>Duganella</taxon>
    </lineage>
</organism>
<gene>
    <name evidence="1" type="ORF">GJ699_18635</name>
</gene>
<keyword evidence="2" id="KW-1185">Reference proteome</keyword>
<dbReference type="RefSeq" id="WP_154378984.1">
    <property type="nucleotide sequence ID" value="NZ_WKJK01000009.1"/>
</dbReference>
<evidence type="ECO:0000313" key="1">
    <source>
        <dbReference type="EMBL" id="MRW92014.1"/>
    </source>
</evidence>
<sequence>MSFDKVREILHLNDGSLPDINFDFGQERVVGDAYALIQGRATHLASENAYYWSKSRSVESPIRFSENPALAFLDGDAEAFHVVFSGLRSTAGARIPDLGVFVLDVGFIALDYRMGLEWDEPAIVGLFEVMRDLKALSDAVKISHVGNIFESDEGILLTEFKNWLDADNSQGSVVRFGNHL</sequence>
<reference evidence="1 2" key="1">
    <citation type="submission" date="2019-11" db="EMBL/GenBank/DDBJ databases">
        <title>Novel species isolated from a subtropical stream in China.</title>
        <authorList>
            <person name="Lu H."/>
        </authorList>
    </citation>
    <scope>NUCLEOTIDE SEQUENCE [LARGE SCALE GENOMIC DNA]</scope>
    <source>
        <strain evidence="1 2">FT80W</strain>
    </source>
</reference>
<dbReference type="Proteomes" id="UP000433309">
    <property type="component" value="Unassembled WGS sequence"/>
</dbReference>
<accession>A0A6I2L550</accession>
<protein>
    <submittedName>
        <fullName evidence="1">Uncharacterized protein</fullName>
    </submittedName>
</protein>
<evidence type="ECO:0000313" key="2">
    <source>
        <dbReference type="Proteomes" id="UP000433309"/>
    </source>
</evidence>